<organism evidence="2 3">
    <name type="scientific">Bodo saltans</name>
    <name type="common">Flagellated protozoan</name>
    <dbReference type="NCBI Taxonomy" id="75058"/>
    <lineage>
        <taxon>Eukaryota</taxon>
        <taxon>Discoba</taxon>
        <taxon>Euglenozoa</taxon>
        <taxon>Kinetoplastea</taxon>
        <taxon>Metakinetoplastina</taxon>
        <taxon>Eubodonida</taxon>
        <taxon>Bodonidae</taxon>
        <taxon>Bodo</taxon>
    </lineage>
</organism>
<evidence type="ECO:0000256" key="1">
    <source>
        <dbReference type="SAM" id="MobiDB-lite"/>
    </source>
</evidence>
<feature type="compositionally biased region" description="Basic and acidic residues" evidence="1">
    <location>
        <begin position="15"/>
        <end position="29"/>
    </location>
</feature>
<dbReference type="EMBL" id="CYKH01000097">
    <property type="protein sequence ID" value="CUE71026.1"/>
    <property type="molecule type" value="Genomic_DNA"/>
</dbReference>
<dbReference type="Proteomes" id="UP000051952">
    <property type="component" value="Unassembled WGS sequence"/>
</dbReference>
<dbReference type="VEuPathDB" id="TriTrypDB:BSAL_52795"/>
<reference evidence="3" key="1">
    <citation type="submission" date="2015-09" db="EMBL/GenBank/DDBJ databases">
        <authorList>
            <consortium name="Pathogen Informatics"/>
        </authorList>
    </citation>
    <scope>NUCLEOTIDE SEQUENCE [LARGE SCALE GENOMIC DNA]</scope>
    <source>
        <strain evidence="3">Lake Konstanz</strain>
    </source>
</reference>
<keyword evidence="3" id="KW-1185">Reference proteome</keyword>
<evidence type="ECO:0000313" key="3">
    <source>
        <dbReference type="Proteomes" id="UP000051952"/>
    </source>
</evidence>
<dbReference type="AlphaFoldDB" id="A0A0S4ILD0"/>
<sequence length="144" mass="16760">MNHQTEFPKKKREDKRKENKYPDLSEHKNTKNKKNIINRMNRNGAPTHHPPLHVNMDTPSRNDEVLSFFPLYLCFGRRQSFGFFSPSQKYPHTHTTSCPSSVELATRSCVGLLLLLLFACYSFPHIALRRRIFLCPNAAIFAQE</sequence>
<protein>
    <submittedName>
        <fullName evidence="2">Uncharacterized protein</fullName>
    </submittedName>
</protein>
<name>A0A0S4ILD0_BODSA</name>
<evidence type="ECO:0000313" key="2">
    <source>
        <dbReference type="EMBL" id="CUE71026.1"/>
    </source>
</evidence>
<gene>
    <name evidence="2" type="ORF">BSAL_52795</name>
</gene>
<feature type="region of interest" description="Disordered" evidence="1">
    <location>
        <begin position="1"/>
        <end position="34"/>
    </location>
</feature>
<accession>A0A0S4ILD0</accession>
<proteinExistence type="predicted"/>